<comment type="similarity">
    <text evidence="4">Belongs to the WD repeat PROPPIN family.</text>
</comment>
<evidence type="ECO:0000256" key="4">
    <source>
        <dbReference type="ARBA" id="ARBA00025740"/>
    </source>
</evidence>
<comment type="subcellular location">
    <subcellularLocation>
        <location evidence="1">Vacuole membrane</location>
        <topology evidence="1">Peripheral membrane protein</topology>
    </subcellularLocation>
</comment>
<dbReference type="EMBL" id="ML976726">
    <property type="protein sequence ID" value="KAF1967937.1"/>
    <property type="molecule type" value="Genomic_DNA"/>
</dbReference>
<dbReference type="InterPro" id="IPR015943">
    <property type="entry name" value="WD40/YVTN_repeat-like_dom_sf"/>
</dbReference>
<evidence type="ECO:0000256" key="1">
    <source>
        <dbReference type="ARBA" id="ARBA00004148"/>
    </source>
</evidence>
<dbReference type="GO" id="GO:0005774">
    <property type="term" value="C:vacuolar membrane"/>
    <property type="evidence" value="ECO:0007669"/>
    <property type="project" value="UniProtKB-SubCell"/>
</dbReference>
<gene>
    <name evidence="5" type="ORF">BU23DRAFT_279404</name>
</gene>
<dbReference type="PANTHER" id="PTHR11227">
    <property type="entry name" value="WD-REPEAT PROTEIN INTERACTING WITH PHOSPHOINOSIDES WIPI -RELATED"/>
    <property type="match status" value="1"/>
</dbReference>
<keyword evidence="2" id="KW-0853">WD repeat</keyword>
<dbReference type="AlphaFoldDB" id="A0A6A5V3Q7"/>
<protein>
    <submittedName>
        <fullName evidence="5">WD repeat domain phosphoinositide-interacting protein 4</fullName>
    </submittedName>
</protein>
<keyword evidence="6" id="KW-1185">Reference proteome</keyword>
<proteinExistence type="inferred from homology"/>
<reference evidence="5" key="1">
    <citation type="journal article" date="2020" name="Stud. Mycol.">
        <title>101 Dothideomycetes genomes: a test case for predicting lifestyles and emergence of pathogens.</title>
        <authorList>
            <person name="Haridas S."/>
            <person name="Albert R."/>
            <person name="Binder M."/>
            <person name="Bloem J."/>
            <person name="Labutti K."/>
            <person name="Salamov A."/>
            <person name="Andreopoulos B."/>
            <person name="Baker S."/>
            <person name="Barry K."/>
            <person name="Bills G."/>
            <person name="Bluhm B."/>
            <person name="Cannon C."/>
            <person name="Castanera R."/>
            <person name="Culley D."/>
            <person name="Daum C."/>
            <person name="Ezra D."/>
            <person name="Gonzalez J."/>
            <person name="Henrissat B."/>
            <person name="Kuo A."/>
            <person name="Liang C."/>
            <person name="Lipzen A."/>
            <person name="Lutzoni F."/>
            <person name="Magnuson J."/>
            <person name="Mondo S."/>
            <person name="Nolan M."/>
            <person name="Ohm R."/>
            <person name="Pangilinan J."/>
            <person name="Park H.-J."/>
            <person name="Ramirez L."/>
            <person name="Alfaro M."/>
            <person name="Sun H."/>
            <person name="Tritt A."/>
            <person name="Yoshinaga Y."/>
            <person name="Zwiers L.-H."/>
            <person name="Turgeon B."/>
            <person name="Goodwin S."/>
            <person name="Spatafora J."/>
            <person name="Crous P."/>
            <person name="Grigoriev I."/>
        </authorList>
    </citation>
    <scope>NUCLEOTIDE SEQUENCE</scope>
    <source>
        <strain evidence="5">CBS 107.79</strain>
    </source>
</reference>
<accession>A0A6A5V3Q7</accession>
<organism evidence="5 6">
    <name type="scientific">Bimuria novae-zelandiae CBS 107.79</name>
    <dbReference type="NCBI Taxonomy" id="1447943"/>
    <lineage>
        <taxon>Eukaryota</taxon>
        <taxon>Fungi</taxon>
        <taxon>Dikarya</taxon>
        <taxon>Ascomycota</taxon>
        <taxon>Pezizomycotina</taxon>
        <taxon>Dothideomycetes</taxon>
        <taxon>Pleosporomycetidae</taxon>
        <taxon>Pleosporales</taxon>
        <taxon>Massarineae</taxon>
        <taxon>Didymosphaeriaceae</taxon>
        <taxon>Bimuria</taxon>
    </lineage>
</organism>
<dbReference type="Gene3D" id="2.130.10.10">
    <property type="entry name" value="YVTN repeat-like/Quinoprotein amine dehydrogenase"/>
    <property type="match status" value="1"/>
</dbReference>
<name>A0A6A5V3Q7_9PLEO</name>
<dbReference type="InterPro" id="IPR036322">
    <property type="entry name" value="WD40_repeat_dom_sf"/>
</dbReference>
<sequence>MNTRPVLDPYKQPFALAAAFNADNSFFSVAHELGFKVFRSSSCEPRISRDLSGGIGCADMVGTTNYIILAGGGKAPHFPSNKIQIWNDQQQKVVGSLELKAPVLRVRASKEFLIVILPFQVLVYKMGNPPQKIHFYDTLENFYGLCSFEDNIVATPAINPGQVRIIRPVDANNSPRVTFIPAHNTHLRAIALNKKADMVATASEKGTIIRVFAVESGTKIAEYRRGVDEAAIFSLAFSPHDKMLAVTSDKSTVHIFDLPNGVQKAADTDPKWHKYGILSKVPLLPRQFSDTYSSASAHFEMGDELGGWSPQSKAATAEALSKWSPERIPTKGLLGWLNDSTLLVIGAGQDARWEKFVVGVHETGKKFIQSVAWKNYLD</sequence>
<dbReference type="Pfam" id="PF21032">
    <property type="entry name" value="PROPPIN"/>
    <property type="match status" value="1"/>
</dbReference>
<evidence type="ECO:0000313" key="6">
    <source>
        <dbReference type="Proteomes" id="UP000800036"/>
    </source>
</evidence>
<dbReference type="SMART" id="SM00320">
    <property type="entry name" value="WD40"/>
    <property type="match status" value="2"/>
</dbReference>
<keyword evidence="3" id="KW-0677">Repeat</keyword>
<dbReference type="OrthoDB" id="1667587at2759"/>
<dbReference type="SUPFAM" id="SSF50978">
    <property type="entry name" value="WD40 repeat-like"/>
    <property type="match status" value="1"/>
</dbReference>
<evidence type="ECO:0000313" key="5">
    <source>
        <dbReference type="EMBL" id="KAF1967937.1"/>
    </source>
</evidence>
<evidence type="ECO:0000256" key="2">
    <source>
        <dbReference type="ARBA" id="ARBA00022574"/>
    </source>
</evidence>
<evidence type="ECO:0000256" key="3">
    <source>
        <dbReference type="ARBA" id="ARBA00022737"/>
    </source>
</evidence>
<dbReference type="Proteomes" id="UP000800036">
    <property type="component" value="Unassembled WGS sequence"/>
</dbReference>
<dbReference type="InterPro" id="IPR048720">
    <property type="entry name" value="PROPPIN"/>
</dbReference>
<dbReference type="InterPro" id="IPR001680">
    <property type="entry name" value="WD40_rpt"/>
</dbReference>